<proteinExistence type="inferred from homology"/>
<name>A0A9N6WRL5_9CRUS</name>
<protein>
    <recommendedName>
        <fullName evidence="9">Heparan-sulfate 6-O-sulfotransferase</fullName>
        <ecNumber evidence="9">2.8.2.-</ecNumber>
    </recommendedName>
</protein>
<comment type="function">
    <text evidence="9">6-O-sulfation enzyme which catalyzes the transfer of sulfate from 3'-phosphoadenosine 5'-phosphosulfate (PAPS) to position 6 of the N-sulfoglucosamine residue (GlcNS) of heparan sulfate.</text>
</comment>
<keyword evidence="6 9" id="KW-1133">Transmembrane helix</keyword>
<feature type="transmembrane region" description="Helical" evidence="9">
    <location>
        <begin position="38"/>
        <end position="57"/>
    </location>
</feature>
<dbReference type="EC" id="2.8.2.-" evidence="9"/>
<dbReference type="Pfam" id="PF03567">
    <property type="entry name" value="Sulfotransfer_2"/>
    <property type="match status" value="1"/>
</dbReference>
<evidence type="ECO:0000256" key="6">
    <source>
        <dbReference type="ARBA" id="ARBA00022989"/>
    </source>
</evidence>
<keyword evidence="4 9" id="KW-0812">Transmembrane</keyword>
<evidence type="ECO:0000256" key="9">
    <source>
        <dbReference type="RuleBase" id="RU364122"/>
    </source>
</evidence>
<dbReference type="GO" id="GO:0016020">
    <property type="term" value="C:membrane"/>
    <property type="evidence" value="ECO:0007669"/>
    <property type="project" value="UniProtKB-SubCell"/>
</dbReference>
<evidence type="ECO:0000256" key="4">
    <source>
        <dbReference type="ARBA" id="ARBA00022692"/>
    </source>
</evidence>
<keyword evidence="5 9" id="KW-0735">Signal-anchor</keyword>
<dbReference type="EMBL" id="OC989178">
    <property type="protein sequence ID" value="CAG4645833.1"/>
    <property type="molecule type" value="Genomic_DNA"/>
</dbReference>
<evidence type="ECO:0000313" key="10">
    <source>
        <dbReference type="EMBL" id="CAG4645833.1"/>
    </source>
</evidence>
<dbReference type="FunFam" id="3.40.50.300:FF:000347">
    <property type="entry name" value="Heparan-sulfate 6-O-sulfotransferase"/>
    <property type="match status" value="1"/>
</dbReference>
<dbReference type="AlphaFoldDB" id="A0A9N6WRL5"/>
<dbReference type="SUPFAM" id="SSF52540">
    <property type="entry name" value="P-loop containing nucleoside triphosphate hydrolases"/>
    <property type="match status" value="1"/>
</dbReference>
<dbReference type="InterPro" id="IPR010635">
    <property type="entry name" value="Heparan_SO4-6-sulfoTrfase"/>
</dbReference>
<evidence type="ECO:0000256" key="3">
    <source>
        <dbReference type="ARBA" id="ARBA00022679"/>
    </source>
</evidence>
<sequence length="422" mass="48962">MTTKEAGIQVDFGLLIVPTNCKASASKPLTMKFWTKRLHRLITLLCIITTLLGVLYLKHGCFHNSCEMFPKFNTYHRLMLKLPDMDNLARPLSKDVVVAYEDLGDDAFSFEMSGNDVIVFLHIQKTGGTIFGRHLVQNLDLDRPCLCHRKKKRCDCFRPNTKNEQWLFSRYSTGWKCGLHADWTELTSCVDSALDAYERQTLKRRYFYITILRDPIHRYLSEFRHVQRGATWKATRHWCGGRQATEAELPHCYQGTNWTGVTLEEFMQCPYNPAANRQTRMLADLTLIGCYNSSLLPSKERDQLMLASAKTNLAKMAFFGMTEEQQISQYIFEETFGLHFLTPFEQFNTTLSLATLEELKPSELSKIQDLNALDIELYAYAKQLFNARFKKLLLTDQHFEKHWRQINDSIALAPSDYESEEH</sequence>
<dbReference type="PANTHER" id="PTHR12812">
    <property type="entry name" value="HEPARAN SULFATE 6-O-SULFOTRANSFERASE 3"/>
    <property type="match status" value="1"/>
</dbReference>
<dbReference type="Gene3D" id="3.40.50.300">
    <property type="entry name" value="P-loop containing nucleotide triphosphate hydrolases"/>
    <property type="match status" value="1"/>
</dbReference>
<gene>
    <name evidence="10" type="primary">EOG090X0E58</name>
</gene>
<evidence type="ECO:0000256" key="5">
    <source>
        <dbReference type="ARBA" id="ARBA00022968"/>
    </source>
</evidence>
<comment type="subcellular location">
    <subcellularLocation>
        <location evidence="1 9">Membrane</location>
        <topology evidence="1 9">Single-pass type II membrane protein</topology>
    </subcellularLocation>
</comment>
<evidence type="ECO:0000256" key="1">
    <source>
        <dbReference type="ARBA" id="ARBA00004606"/>
    </source>
</evidence>
<comment type="similarity">
    <text evidence="2 9">Belongs to the sulfotransferase 6 family.</text>
</comment>
<dbReference type="GO" id="GO:0017095">
    <property type="term" value="F:heparan sulfate 6-sulfotransferase activity"/>
    <property type="evidence" value="ECO:0007669"/>
    <property type="project" value="TreeGrafter"/>
</dbReference>
<dbReference type="PANTHER" id="PTHR12812:SF0">
    <property type="entry name" value="HEPARAN-SULFATE 6-O-SULFOTRANSFERASE"/>
    <property type="match status" value="1"/>
</dbReference>
<evidence type="ECO:0000256" key="8">
    <source>
        <dbReference type="ARBA" id="ARBA00023180"/>
    </source>
</evidence>
<keyword evidence="7 9" id="KW-0472">Membrane</keyword>
<evidence type="ECO:0000256" key="2">
    <source>
        <dbReference type="ARBA" id="ARBA00010109"/>
    </source>
</evidence>
<dbReference type="InterPro" id="IPR027417">
    <property type="entry name" value="P-loop_NTPase"/>
</dbReference>
<organism evidence="10">
    <name type="scientific">Lynceus sp. MCZ IZ 141354</name>
    <dbReference type="NCBI Taxonomy" id="1930659"/>
    <lineage>
        <taxon>Eukaryota</taxon>
        <taxon>Metazoa</taxon>
        <taxon>Ecdysozoa</taxon>
        <taxon>Arthropoda</taxon>
        <taxon>Crustacea</taxon>
        <taxon>Branchiopoda</taxon>
        <taxon>Diplostraca</taxon>
        <taxon>Laevicaudata</taxon>
        <taxon>Lynceidae</taxon>
        <taxon>Lynceus</taxon>
    </lineage>
</organism>
<keyword evidence="3 9" id="KW-0808">Transferase</keyword>
<evidence type="ECO:0000256" key="7">
    <source>
        <dbReference type="ARBA" id="ARBA00023136"/>
    </source>
</evidence>
<accession>A0A9N6WRL5</accession>
<dbReference type="InterPro" id="IPR005331">
    <property type="entry name" value="Sulfotransferase"/>
</dbReference>
<reference evidence="10" key="1">
    <citation type="submission" date="2021-04" db="EMBL/GenBank/DDBJ databases">
        <authorList>
            <person name="Cornetti L."/>
        </authorList>
    </citation>
    <scope>NUCLEOTIDE SEQUENCE</scope>
</reference>
<comment type="catalytic activity">
    <reaction evidence="9">
        <text>alpha-D-glucosaminyl-[heparan sulfate](n) + 3'-phosphoadenylyl sulfate = 6-sulfo-alpha-D-glucosaminyl-[heparan sulfate](n) + adenosine 3',5'-bisphosphate + H(+)</text>
        <dbReference type="Rhea" id="RHEA:56604"/>
        <dbReference type="Rhea" id="RHEA-COMP:9830"/>
        <dbReference type="Rhea" id="RHEA-COMP:14621"/>
        <dbReference type="ChEBI" id="CHEBI:15378"/>
        <dbReference type="ChEBI" id="CHEBI:58339"/>
        <dbReference type="ChEBI" id="CHEBI:58343"/>
        <dbReference type="ChEBI" id="CHEBI:58388"/>
        <dbReference type="ChEBI" id="CHEBI:140604"/>
    </reaction>
</comment>
<keyword evidence="8" id="KW-0325">Glycoprotein</keyword>